<accession>A0A1I4KPI3</accession>
<dbReference type="OrthoDB" id="5184739at2"/>
<keyword evidence="2" id="KW-1185">Reference proteome</keyword>
<name>A0A1I4KPI3_9ACTN</name>
<gene>
    <name evidence="1" type="ORF">SAMN04488085_11857</name>
</gene>
<proteinExistence type="predicted"/>
<reference evidence="2" key="1">
    <citation type="submission" date="2016-10" db="EMBL/GenBank/DDBJ databases">
        <authorList>
            <person name="Varghese N."/>
            <person name="Submissions S."/>
        </authorList>
    </citation>
    <scope>NUCLEOTIDE SEQUENCE [LARGE SCALE GENOMIC DNA]</scope>
    <source>
        <strain evidence="2">DSM 45317</strain>
    </source>
</reference>
<evidence type="ECO:0000313" key="1">
    <source>
        <dbReference type="EMBL" id="SFL80367.1"/>
    </source>
</evidence>
<dbReference type="InParanoid" id="A0A1I4KPI3"/>
<evidence type="ECO:0000313" key="2">
    <source>
        <dbReference type="Proteomes" id="UP000199152"/>
    </source>
</evidence>
<dbReference type="RefSeq" id="WP_143087251.1">
    <property type="nucleotide sequence ID" value="NZ_FOSW01000018.1"/>
</dbReference>
<organism evidence="1 2">
    <name type="scientific">Geodermatophilus ruber</name>
    <dbReference type="NCBI Taxonomy" id="504800"/>
    <lineage>
        <taxon>Bacteria</taxon>
        <taxon>Bacillati</taxon>
        <taxon>Actinomycetota</taxon>
        <taxon>Actinomycetes</taxon>
        <taxon>Geodermatophilales</taxon>
        <taxon>Geodermatophilaceae</taxon>
        <taxon>Geodermatophilus</taxon>
    </lineage>
</organism>
<dbReference type="AlphaFoldDB" id="A0A1I4KPI3"/>
<dbReference type="STRING" id="504800.SAMN04488085_11857"/>
<evidence type="ECO:0008006" key="3">
    <source>
        <dbReference type="Google" id="ProtNLM"/>
    </source>
</evidence>
<dbReference type="EMBL" id="FOSW01000018">
    <property type="protein sequence ID" value="SFL80367.1"/>
    <property type="molecule type" value="Genomic_DNA"/>
</dbReference>
<dbReference type="Proteomes" id="UP000199152">
    <property type="component" value="Unassembled WGS sequence"/>
</dbReference>
<sequence length="153" mass="16284">MRTPRSLPPAVRKLLVWSAVQAVLVAAGRLVARRKDEGDETTAGIRRVRALGEVTLRPVNPGLSRVRLDLVMAGGVLDLTAVPHVPGGIDVTVRVLMGGMAVRVPKDWRVWWHFRGVGGVGSEAERTSDEAGADLRLHVQAVFGGVGIEGAEG</sequence>
<protein>
    <recommendedName>
        <fullName evidence="3">Cell wall-active antibiotics response 4TMS YvqF</fullName>
    </recommendedName>
</protein>